<dbReference type="InterPro" id="IPR036412">
    <property type="entry name" value="HAD-like_sf"/>
</dbReference>
<dbReference type="SUPFAM" id="SSF56784">
    <property type="entry name" value="HAD-like"/>
    <property type="match status" value="1"/>
</dbReference>
<evidence type="ECO:0000313" key="8">
    <source>
        <dbReference type="EMBL" id="MBR0649981.1"/>
    </source>
</evidence>
<organism evidence="8 9">
    <name type="scientific">Neoroseomonas terrae</name>
    <dbReference type="NCBI Taxonomy" id="424799"/>
    <lineage>
        <taxon>Bacteria</taxon>
        <taxon>Pseudomonadati</taxon>
        <taxon>Pseudomonadota</taxon>
        <taxon>Alphaproteobacteria</taxon>
        <taxon>Acetobacterales</taxon>
        <taxon>Acetobacteraceae</taxon>
        <taxon>Neoroseomonas</taxon>
    </lineage>
</organism>
<dbReference type="GO" id="GO:0016787">
    <property type="term" value="F:hydrolase activity"/>
    <property type="evidence" value="ECO:0007669"/>
    <property type="project" value="UniProtKB-KW"/>
</dbReference>
<evidence type="ECO:0000256" key="5">
    <source>
        <dbReference type="ARBA" id="ARBA00023277"/>
    </source>
</evidence>
<accession>A0ABS5EG28</accession>
<dbReference type="RefSeq" id="WP_211868363.1">
    <property type="nucleotide sequence ID" value="NZ_JAAEDI010000009.1"/>
</dbReference>
<dbReference type="InterPro" id="IPR023214">
    <property type="entry name" value="HAD_sf"/>
</dbReference>
<proteinExistence type="inferred from homology"/>
<comment type="similarity">
    <text evidence="7">Belongs to the gmhB family.</text>
</comment>
<comment type="caution">
    <text evidence="8">The sequence shown here is derived from an EMBL/GenBank/DDBJ whole genome shotgun (WGS) entry which is preliminary data.</text>
</comment>
<evidence type="ECO:0000256" key="3">
    <source>
        <dbReference type="ARBA" id="ARBA00022723"/>
    </source>
</evidence>
<keyword evidence="3" id="KW-0479">Metal-binding</keyword>
<keyword evidence="5 7" id="KW-0119">Carbohydrate metabolism</keyword>
<reference evidence="9" key="1">
    <citation type="journal article" date="2021" name="Syst. Appl. Microbiol.">
        <title>Roseomonas hellenica sp. nov., isolated from roots of wild-growing Alkanna tinctoria.</title>
        <authorList>
            <person name="Rat A."/>
            <person name="Naranjo H.D."/>
            <person name="Lebbe L."/>
            <person name="Cnockaert M."/>
            <person name="Krigas N."/>
            <person name="Grigoriadou K."/>
            <person name="Maloupa E."/>
            <person name="Willems A."/>
        </authorList>
    </citation>
    <scope>NUCLEOTIDE SEQUENCE [LARGE SCALE GENOMIC DNA]</scope>
    <source>
        <strain evidence="9">LMG 31159</strain>
    </source>
</reference>
<dbReference type="NCBIfam" id="TIGR01662">
    <property type="entry name" value="HAD-SF-IIIA"/>
    <property type="match status" value="1"/>
</dbReference>
<keyword evidence="4 7" id="KW-0378">Hydrolase</keyword>
<dbReference type="CDD" id="cd07503">
    <property type="entry name" value="HAD_HisB-N"/>
    <property type="match status" value="1"/>
</dbReference>
<dbReference type="InterPro" id="IPR006549">
    <property type="entry name" value="HAD-SF_hydro_IIIA"/>
</dbReference>
<dbReference type="Proteomes" id="UP000698752">
    <property type="component" value="Unassembled WGS sequence"/>
</dbReference>
<keyword evidence="2 7" id="KW-0963">Cytoplasm</keyword>
<dbReference type="EC" id="3.1.3.-" evidence="7"/>
<dbReference type="PIRSF" id="PIRSF004682">
    <property type="entry name" value="GmhB"/>
    <property type="match status" value="1"/>
</dbReference>
<evidence type="ECO:0000256" key="7">
    <source>
        <dbReference type="PIRNR" id="PIRNR004682"/>
    </source>
</evidence>
<dbReference type="EMBL" id="JAAEDI010000009">
    <property type="protein sequence ID" value="MBR0649981.1"/>
    <property type="molecule type" value="Genomic_DNA"/>
</dbReference>
<keyword evidence="9" id="KW-1185">Reference proteome</keyword>
<gene>
    <name evidence="8" type="ORF">GXW78_09930</name>
</gene>
<name>A0ABS5EG28_9PROT</name>
<sequence length="193" mass="21041">MTGRVALFLDRDGVINDDSGYVYRIEDFRFRDGIFDLCAAAQAAGLSLVVVTNQAGIGRGYYTEADFHRLTEWMLAQFRDRGIALAGVEFCPDHPDHGIGAYRRDNPRRKPGPGMILDACARMRIDARSSLMIGDRATDMLAGRAAGIGTLILIPADRAEADAAPPDTIVLPDDDLLSAADYFPRNAAKAPQR</sequence>
<evidence type="ECO:0000256" key="6">
    <source>
        <dbReference type="ARBA" id="ARBA00031828"/>
    </source>
</evidence>
<evidence type="ECO:0000313" key="9">
    <source>
        <dbReference type="Proteomes" id="UP000698752"/>
    </source>
</evidence>
<dbReference type="Pfam" id="PF13242">
    <property type="entry name" value="Hydrolase_like"/>
    <property type="match status" value="1"/>
</dbReference>
<dbReference type="InterPro" id="IPR004446">
    <property type="entry name" value="Heptose_bisP_phosphatase"/>
</dbReference>
<dbReference type="InterPro" id="IPR006543">
    <property type="entry name" value="Histidinol-phos"/>
</dbReference>
<dbReference type="PANTHER" id="PTHR42891">
    <property type="entry name" value="D-GLYCERO-BETA-D-MANNO-HEPTOSE-1,7-BISPHOSPHATE 7-PHOSPHATASE"/>
    <property type="match status" value="1"/>
</dbReference>
<dbReference type="NCBIfam" id="TIGR00213">
    <property type="entry name" value="GmhB_yaeD"/>
    <property type="match status" value="1"/>
</dbReference>
<dbReference type="Gene3D" id="3.40.50.1000">
    <property type="entry name" value="HAD superfamily/HAD-like"/>
    <property type="match status" value="1"/>
</dbReference>
<evidence type="ECO:0000256" key="4">
    <source>
        <dbReference type="ARBA" id="ARBA00022801"/>
    </source>
</evidence>
<dbReference type="NCBIfam" id="TIGR01656">
    <property type="entry name" value="Histidinol-ppas"/>
    <property type="match status" value="1"/>
</dbReference>
<evidence type="ECO:0000256" key="2">
    <source>
        <dbReference type="ARBA" id="ARBA00022490"/>
    </source>
</evidence>
<protein>
    <recommendedName>
        <fullName evidence="6 7">D,D-heptose 1,7-bisphosphate phosphatase</fullName>
        <ecNumber evidence="7">3.1.3.-</ecNumber>
    </recommendedName>
</protein>
<evidence type="ECO:0000256" key="1">
    <source>
        <dbReference type="ARBA" id="ARBA00004496"/>
    </source>
</evidence>
<comment type="subcellular location">
    <subcellularLocation>
        <location evidence="1 7">Cytoplasm</location>
    </subcellularLocation>
</comment>
<dbReference type="PANTHER" id="PTHR42891:SF1">
    <property type="entry name" value="D-GLYCERO-BETA-D-MANNO-HEPTOSE-1,7-BISPHOSPHATE 7-PHOSPHATASE"/>
    <property type="match status" value="1"/>
</dbReference>